<protein>
    <submittedName>
        <fullName evidence="1">Uncharacterized protein</fullName>
    </submittedName>
</protein>
<evidence type="ECO:0000313" key="1">
    <source>
        <dbReference type="EMBL" id="KAJ3576803.1"/>
    </source>
</evidence>
<comment type="caution">
    <text evidence="1">The sequence shown here is derived from an EMBL/GenBank/DDBJ whole genome shotgun (WGS) entry which is preliminary data.</text>
</comment>
<dbReference type="Proteomes" id="UP001213000">
    <property type="component" value="Unassembled WGS sequence"/>
</dbReference>
<evidence type="ECO:0000313" key="2">
    <source>
        <dbReference type="Proteomes" id="UP001213000"/>
    </source>
</evidence>
<dbReference type="AlphaFoldDB" id="A0AAD5YWX0"/>
<keyword evidence="2" id="KW-1185">Reference proteome</keyword>
<name>A0AAD5YWX0_9AGAR</name>
<sequence>MLASRYVARQLIRRQSLQPSAESIPGLPTIQNRTLSCRVFSRFISTSRSATSFLYSRLTSPTIPTHSTQLRFNSSIPHTSQSFPDPSRSDLFYHIVQAPTPISKTLPAYALSFFPQQPPSSASTTIIGWLPAQENLSLPTSSGGNVTLADFVANPAFVQVLHSAIRDGLIEGVDEIQKATAMQTIQGWMHLHDQRNIPALNRIGDPDDIIGSVLVENSEILAETYQPMPAYRLVTADGLMQLTPGLAQKLKDVLGGIAEKEKAELSS</sequence>
<dbReference type="PANTHER" id="PTHR37331:SF1">
    <property type="entry name" value="YALI0F11671P"/>
    <property type="match status" value="1"/>
</dbReference>
<proteinExistence type="predicted"/>
<dbReference type="PANTHER" id="PTHR37331">
    <property type="entry name" value="YALI0F11671P"/>
    <property type="match status" value="1"/>
</dbReference>
<gene>
    <name evidence="1" type="ORF">NP233_g180</name>
</gene>
<reference evidence="1" key="1">
    <citation type="submission" date="2022-07" db="EMBL/GenBank/DDBJ databases">
        <title>Genome Sequence of Leucocoprinus birnbaumii.</title>
        <authorList>
            <person name="Buettner E."/>
        </authorList>
    </citation>
    <scope>NUCLEOTIDE SEQUENCE</scope>
    <source>
        <strain evidence="1">VT141</strain>
    </source>
</reference>
<accession>A0AAD5YWX0</accession>
<dbReference type="EMBL" id="JANIEX010000004">
    <property type="protein sequence ID" value="KAJ3576803.1"/>
    <property type="molecule type" value="Genomic_DNA"/>
</dbReference>
<organism evidence="1 2">
    <name type="scientific">Leucocoprinus birnbaumii</name>
    <dbReference type="NCBI Taxonomy" id="56174"/>
    <lineage>
        <taxon>Eukaryota</taxon>
        <taxon>Fungi</taxon>
        <taxon>Dikarya</taxon>
        <taxon>Basidiomycota</taxon>
        <taxon>Agaricomycotina</taxon>
        <taxon>Agaricomycetes</taxon>
        <taxon>Agaricomycetidae</taxon>
        <taxon>Agaricales</taxon>
        <taxon>Agaricineae</taxon>
        <taxon>Agaricaceae</taxon>
        <taxon>Leucocoprinus</taxon>
    </lineage>
</organism>